<dbReference type="Proteomes" id="UP000292702">
    <property type="component" value="Unassembled WGS sequence"/>
</dbReference>
<dbReference type="PROSITE" id="PS50011">
    <property type="entry name" value="PROTEIN_KINASE_DOM"/>
    <property type="match status" value="3"/>
</dbReference>
<dbReference type="Gene3D" id="1.10.510.10">
    <property type="entry name" value="Transferase(Phosphotransferase) domain 1"/>
    <property type="match status" value="3"/>
</dbReference>
<evidence type="ECO:0000259" key="1">
    <source>
        <dbReference type="PROSITE" id="PS50011"/>
    </source>
</evidence>
<evidence type="ECO:0000313" key="3">
    <source>
        <dbReference type="Proteomes" id="UP000292702"/>
    </source>
</evidence>
<protein>
    <recommendedName>
        <fullName evidence="1">Protein kinase domain-containing protein</fullName>
    </recommendedName>
</protein>
<reference evidence="2 3" key="1">
    <citation type="submission" date="2018-11" db="EMBL/GenBank/DDBJ databases">
        <title>Genome assembly of Steccherinum ochraceum LE-BIN_3174, the white-rot fungus of the Steccherinaceae family (The Residual Polyporoid clade, Polyporales, Basidiomycota).</title>
        <authorList>
            <person name="Fedorova T.V."/>
            <person name="Glazunova O.A."/>
            <person name="Landesman E.O."/>
            <person name="Moiseenko K.V."/>
            <person name="Psurtseva N.V."/>
            <person name="Savinova O.S."/>
            <person name="Shakhova N.V."/>
            <person name="Tyazhelova T.V."/>
            <person name="Vasina D.V."/>
        </authorList>
    </citation>
    <scope>NUCLEOTIDE SEQUENCE [LARGE SCALE GENOMIC DNA]</scope>
    <source>
        <strain evidence="2 3">LE-BIN_3174</strain>
    </source>
</reference>
<feature type="domain" description="Protein kinase" evidence="1">
    <location>
        <begin position="826"/>
        <end position="1115"/>
    </location>
</feature>
<dbReference type="SUPFAM" id="SSF56112">
    <property type="entry name" value="Protein kinase-like (PK-like)"/>
    <property type="match status" value="3"/>
</dbReference>
<dbReference type="EMBL" id="RWJN01000166">
    <property type="protein sequence ID" value="TCD65736.1"/>
    <property type="molecule type" value="Genomic_DNA"/>
</dbReference>
<evidence type="ECO:0000313" key="2">
    <source>
        <dbReference type="EMBL" id="TCD65736.1"/>
    </source>
</evidence>
<dbReference type="InterPro" id="IPR001245">
    <property type="entry name" value="Ser-Thr/Tyr_kinase_cat_dom"/>
</dbReference>
<feature type="domain" description="Protein kinase" evidence="1">
    <location>
        <begin position="473"/>
        <end position="764"/>
    </location>
</feature>
<dbReference type="GO" id="GO:0005524">
    <property type="term" value="F:ATP binding"/>
    <property type="evidence" value="ECO:0007669"/>
    <property type="project" value="InterPro"/>
</dbReference>
<dbReference type="AlphaFoldDB" id="A0A4R0REY1"/>
<dbReference type="GO" id="GO:0004674">
    <property type="term" value="F:protein serine/threonine kinase activity"/>
    <property type="evidence" value="ECO:0007669"/>
    <property type="project" value="TreeGrafter"/>
</dbReference>
<dbReference type="OrthoDB" id="4062651at2759"/>
<dbReference type="PANTHER" id="PTHR44329">
    <property type="entry name" value="SERINE/THREONINE-PROTEIN KINASE TNNI3K-RELATED"/>
    <property type="match status" value="1"/>
</dbReference>
<dbReference type="InterPro" id="IPR011009">
    <property type="entry name" value="Kinase-like_dom_sf"/>
</dbReference>
<organism evidence="2 3">
    <name type="scientific">Steccherinum ochraceum</name>
    <dbReference type="NCBI Taxonomy" id="92696"/>
    <lineage>
        <taxon>Eukaryota</taxon>
        <taxon>Fungi</taxon>
        <taxon>Dikarya</taxon>
        <taxon>Basidiomycota</taxon>
        <taxon>Agaricomycotina</taxon>
        <taxon>Agaricomycetes</taxon>
        <taxon>Polyporales</taxon>
        <taxon>Steccherinaceae</taxon>
        <taxon>Steccherinum</taxon>
    </lineage>
</organism>
<gene>
    <name evidence="2" type="ORF">EIP91_002265</name>
</gene>
<feature type="domain" description="Protein kinase" evidence="1">
    <location>
        <begin position="91"/>
        <end position="367"/>
    </location>
</feature>
<dbReference type="InterPro" id="IPR051681">
    <property type="entry name" value="Ser/Thr_Kinases-Pseudokinases"/>
</dbReference>
<dbReference type="Pfam" id="PF07714">
    <property type="entry name" value="PK_Tyr_Ser-Thr"/>
    <property type="match status" value="3"/>
</dbReference>
<sequence>MSRRMRTRHINALLHKAVPVNPRDQTYVAHIGSSDAQDAIDAAWTKIDKPSPPIHRNLTADVQSSLLRKLCLKICVSYDVLPSTFYLKGVKRLGISIDRGSYATIFAGRYRGAEVILKQPKAQIEEWKREGLLMELCRESMVWSKLKHRHVLSLIGVTAEISEIPCIVLPWMRPGNIRIRLEQKGWTAAGYVEHVNRWIHEAALGLEYLHNEGIIHADIHAGNILIDDYDQVRLTDFGLALLASATPSAYGSRHQGAKPEFSAPEILNPERIGRATFESDVFSFSCTVVQLYIGGKTPFAYLGWIQNAILLGIVYRNLRPPQPETPQGTLMEEALWELVQSMWVLRSSAYSKRSTLRSALSLRPPQVQNSSGTYKLPSIKMSGRVPSPHDLQRYIESIVTQPPTELQLAALSAVDAQRVLDEIWKVLDSPALPKAATSTEIASYRNNLRQISTRLSLLHGKLPSGSQLRGVRCHNKDRHFMGGFAIVYCGSFQDLRVALKTLRRRAGERATDEEMKQQFYRETLLWRGLIHPNVLSFLGVAEDAISPGSISMVLPWMKNGSARRYVEAMLRVWVRSDEEFAAIVHHWLLETARGLEYLHSEGIVHGDLHGGNILLDDEGHVRLADFGLSLIAEAPAYQHGSTHGGGAVYWTAPEIFAPEKFGQGTSTRPTASSDMYSFACTCVELYTGKDPLRDSFTFYQISSRIVDDGIRPDRPSLPRGGAMSPVMWALTTSCWVPHPADRPTARDVAQSLSVIVEDRPHYSLPPLPDEYWGEDSLFLADANAENEAPEDPFSAIESTSEFEAFISCIEVSITCPALTPYAALRLCGSEPLGSGGFSDVYCGSYDGEVVAVTPLRVYAMASEEQRIKERGAFARQCLIWSSLSHEHILPILGVSDVLRTLGGAMCMVSPWMKHGTISDYIEGERMHGKLSEEIFTKSVIRWLYQVSLGLSYLHAEGVVHAEIHANNVLVDDQHNVQLSDFGFCLLHKATPYMYGSLHGVGALRWQAPELLEPERFDLASSRPTMYSDVYSFAILCVQLWSLDKPYPSLTDYQVVARIVKGQRPARPGHPDGGPIPNDLWFLMQESWSQDRLQRPSSYMVARRLAGMTGEPSPPLSFNLEGGSAQS</sequence>
<keyword evidence="3" id="KW-1185">Reference proteome</keyword>
<dbReference type="STRING" id="92696.A0A4R0REY1"/>
<dbReference type="PANTHER" id="PTHR44329:SF289">
    <property type="entry name" value="SERINE_THREONINE-PROTEIN KINASE VIK"/>
    <property type="match status" value="1"/>
</dbReference>
<comment type="caution">
    <text evidence="2">The sequence shown here is derived from an EMBL/GenBank/DDBJ whole genome shotgun (WGS) entry which is preliminary data.</text>
</comment>
<name>A0A4R0REY1_9APHY</name>
<proteinExistence type="predicted"/>
<accession>A0A4R0REY1</accession>
<dbReference type="InterPro" id="IPR000719">
    <property type="entry name" value="Prot_kinase_dom"/>
</dbReference>